<dbReference type="SMR" id="A0A0H2XCL8"/>
<evidence type="ECO:0000313" key="5">
    <source>
        <dbReference type="EMBL" id="AAY50632.1"/>
    </source>
</evidence>
<feature type="domain" description="Pectate lyase" evidence="4">
    <location>
        <begin position="79"/>
        <end position="342"/>
    </location>
</feature>
<dbReference type="AlphaFoldDB" id="A0A0H2XCL8"/>
<organism evidence="5 6">
    <name type="scientific">Xanthomonas campestris pv. campestris (strain 8004)</name>
    <dbReference type="NCBI Taxonomy" id="314565"/>
    <lineage>
        <taxon>Bacteria</taxon>
        <taxon>Pseudomonadati</taxon>
        <taxon>Pseudomonadota</taxon>
        <taxon>Gammaproteobacteria</taxon>
        <taxon>Lysobacterales</taxon>
        <taxon>Lysobacteraceae</taxon>
        <taxon>Xanthomonas</taxon>
    </lineage>
</organism>
<dbReference type="KEGG" id="xcb:XC_3590"/>
<dbReference type="InterPro" id="IPR012334">
    <property type="entry name" value="Pectin_lyas_fold"/>
</dbReference>
<dbReference type="Proteomes" id="UP000000420">
    <property type="component" value="Chromosome"/>
</dbReference>
<evidence type="ECO:0000259" key="4">
    <source>
        <dbReference type="SMART" id="SM00656"/>
    </source>
</evidence>
<dbReference type="Gene3D" id="2.160.20.10">
    <property type="entry name" value="Single-stranded right-handed beta-helix, Pectin lyase-like"/>
    <property type="match status" value="1"/>
</dbReference>
<keyword evidence="1 2" id="KW-0456">Lyase</keyword>
<evidence type="ECO:0000256" key="2">
    <source>
        <dbReference type="RuleBase" id="RU361173"/>
    </source>
</evidence>
<keyword evidence="2" id="KW-0624">Polysaccharide degradation</keyword>
<dbReference type="SUPFAM" id="SSF51126">
    <property type="entry name" value="Pectin lyase-like"/>
    <property type="match status" value="1"/>
</dbReference>
<proteinExistence type="inferred from homology"/>
<reference evidence="5 6" key="1">
    <citation type="journal article" date="2005" name="Genome Res.">
        <title>Comparative and functional genomic analyses of the pathogenicity of phytopathogen Xanthomonas campestris pv. campestris.</title>
        <authorList>
            <person name="Qian W."/>
            <person name="Jia Y."/>
            <person name="Ren S.X."/>
            <person name="He Y.Q."/>
            <person name="Feng J.X."/>
            <person name="Lu L.F."/>
            <person name="Sun Q."/>
            <person name="Ying G."/>
            <person name="Tang D.J."/>
            <person name="Tang H."/>
            <person name="Wu W."/>
            <person name="Hao P."/>
            <person name="Wang L."/>
            <person name="Jiang B.L."/>
            <person name="Zeng S."/>
            <person name="Gu W.Y."/>
            <person name="Lu G."/>
            <person name="Rong L."/>
            <person name="Tian Y."/>
            <person name="Yao Z."/>
            <person name="Fu G."/>
            <person name="Chen B."/>
            <person name="Fang R."/>
            <person name="Qiang B."/>
            <person name="Chen Z."/>
            <person name="Zhao G.P."/>
            <person name="Tang J.L."/>
            <person name="He C."/>
        </authorList>
    </citation>
    <scope>NUCLEOTIDE SEQUENCE [LARGE SCALE GENOMIC DNA]</scope>
    <source>
        <strain evidence="5 6">8004</strain>
    </source>
</reference>
<dbReference type="SMART" id="SM00656">
    <property type="entry name" value="Amb_all"/>
    <property type="match status" value="1"/>
</dbReference>
<feature type="region of interest" description="Disordered" evidence="3">
    <location>
        <begin position="213"/>
        <end position="235"/>
    </location>
</feature>
<gene>
    <name evidence="5" type="ordered locus">XC_3590</name>
</gene>
<keyword evidence="2" id="KW-0964">Secreted</keyword>
<dbReference type="PANTHER" id="PTHR31683">
    <property type="entry name" value="PECTATE LYASE 18-RELATED"/>
    <property type="match status" value="1"/>
</dbReference>
<evidence type="ECO:0000313" key="6">
    <source>
        <dbReference type="Proteomes" id="UP000000420"/>
    </source>
</evidence>
<dbReference type="EMBL" id="CP000050">
    <property type="protein sequence ID" value="AAY50632.1"/>
    <property type="molecule type" value="Genomic_DNA"/>
</dbReference>
<dbReference type="InterPro" id="IPR002022">
    <property type="entry name" value="Pec_lyase"/>
</dbReference>
<comment type="subcellular location">
    <subcellularLocation>
        <location evidence="2">Secreted</location>
    </subcellularLocation>
</comment>
<dbReference type="GO" id="GO:0030570">
    <property type="term" value="F:pectate lyase activity"/>
    <property type="evidence" value="ECO:0007669"/>
    <property type="project" value="InterPro"/>
</dbReference>
<dbReference type="InterPro" id="IPR045032">
    <property type="entry name" value="PEL"/>
</dbReference>
<dbReference type="InterPro" id="IPR011050">
    <property type="entry name" value="Pectin_lyase_fold/virulence"/>
</dbReference>
<dbReference type="GO" id="GO:0005576">
    <property type="term" value="C:extracellular region"/>
    <property type="evidence" value="ECO:0007669"/>
    <property type="project" value="UniProtKB-SubCell"/>
</dbReference>
<dbReference type="HOGENOM" id="CLU_021894_3_0_6"/>
<evidence type="ECO:0000256" key="1">
    <source>
        <dbReference type="ARBA" id="ARBA00023239"/>
    </source>
</evidence>
<dbReference type="PANTHER" id="PTHR31683:SF18">
    <property type="entry name" value="PECTATE LYASE 21-RELATED"/>
    <property type="match status" value="1"/>
</dbReference>
<dbReference type="GO" id="GO:0000272">
    <property type="term" value="P:polysaccharide catabolic process"/>
    <property type="evidence" value="ECO:0007669"/>
    <property type="project" value="UniProtKB-KW"/>
</dbReference>
<keyword evidence="2" id="KW-0119">Carbohydrate metabolism</keyword>
<dbReference type="Pfam" id="PF00544">
    <property type="entry name" value="Pectate_lyase_4"/>
    <property type="match status" value="1"/>
</dbReference>
<sequence>MQCCHGERVAHATCHCITHSREFNTMSTASTVVGRTVVGVVLGAALLSGTAYAADPALEVATTGWATQNGGTKGGSKAAAADIYTVTNAAQLKAALKAKAGSNGRIIKIKGVIDISEGKAYTKTSDMKSRGRLDVPTKTSLIGVGTNAEIREGFFYVKANDVIVRNLTIENPWDPEPVWDADDGDAGNWNSEYDGLTVEGASNVWVDHVTFTDGRRTDDQNGTANGRPKQHHDGAMDVKKGANYVTISYSVFKSHEKNSLIGSSDSASSTDSGKLKVTIHNTLFQDIAARAPRVRFGQVHLYNNYHLGSTSNKVYPFSHAHGVGKESKIFSENNAFDISGVSSCTKIAGDYKGSVYRDQGSLINGKALTCSWNSNIGWKPPYTYNILPANKVAADVKAKAGAGKL</sequence>
<protein>
    <submittedName>
        <fullName evidence="5">Pectate lyase</fullName>
    </submittedName>
</protein>
<comment type="similarity">
    <text evidence="2">Belongs to the polysaccharide lyase 1 family.</text>
</comment>
<evidence type="ECO:0000256" key="3">
    <source>
        <dbReference type="SAM" id="MobiDB-lite"/>
    </source>
</evidence>
<name>A0A0H2XCL8_XANC8</name>
<accession>A0A0H2XCL8</accession>